<accession>A0AC62A4B1</accession>
<reference evidence="1 2" key="1">
    <citation type="journal article" date="2017" name="Genome Announc.">
        <title>Draft Genome Sequences of Four Alkaliphilic Bacteria Belonging to the Anaerobacillus Genus.</title>
        <authorList>
            <person name="Bassil N.M."/>
            <person name="Lloyd J.R."/>
        </authorList>
    </citation>
    <scope>NUCLEOTIDE SEQUENCE [LARGE SCALE GENOMIC DNA]</scope>
    <source>
        <strain evidence="1 2">NB2006</strain>
    </source>
</reference>
<dbReference type="Proteomes" id="UP000180175">
    <property type="component" value="Chromosome"/>
</dbReference>
<dbReference type="EMBL" id="CP063356">
    <property type="protein sequence ID" value="XRP48421.1"/>
    <property type="molecule type" value="Genomic_DNA"/>
</dbReference>
<keyword evidence="2" id="KW-1185">Reference proteome</keyword>
<name>A0AC62A4B1_9BACI</name>
<proteinExistence type="predicted"/>
<protein>
    <submittedName>
        <fullName evidence="1">Uncharacterized protein</fullName>
    </submittedName>
</protein>
<evidence type="ECO:0000313" key="2">
    <source>
        <dbReference type="Proteomes" id="UP000180175"/>
    </source>
</evidence>
<organism evidence="1 2">
    <name type="scientific">Anaerobacillus isosaccharinicus</name>
    <dbReference type="NCBI Taxonomy" id="1532552"/>
    <lineage>
        <taxon>Bacteria</taxon>
        <taxon>Bacillati</taxon>
        <taxon>Bacillota</taxon>
        <taxon>Bacilli</taxon>
        <taxon>Bacillales</taxon>
        <taxon>Bacillaceae</taxon>
        <taxon>Anaerobacillus</taxon>
    </lineage>
</organism>
<sequence length="41" mass="4670">MRRDEGESMTEYLQQPFGEDISFSAILNGQKSLVVFVRHPG</sequence>
<reference evidence="1 2" key="2">
    <citation type="journal article" date="2019" name="Int. J. Syst. Evol. Microbiol.">
        <title>Anaerobacillus isosaccharinicus sp. nov., an alkaliphilic bacterium which degrades isosaccharinic acid.</title>
        <authorList>
            <person name="Bassil N.M."/>
            <person name="Lloyd J.R."/>
        </authorList>
    </citation>
    <scope>NUCLEOTIDE SEQUENCE [LARGE SCALE GENOMIC DNA]</scope>
    <source>
        <strain evidence="1 2">NB2006</strain>
    </source>
</reference>
<evidence type="ECO:0000313" key="1">
    <source>
        <dbReference type="EMBL" id="XRP48421.1"/>
    </source>
</evidence>
<gene>
    <name evidence="1" type="ORF">AWH56_26530</name>
</gene>